<keyword evidence="3" id="KW-1185">Reference proteome</keyword>
<proteinExistence type="predicted"/>
<organism evidence="2 3">
    <name type="scientific">Aeromonas phage 65</name>
    <dbReference type="NCBI Taxonomy" id="2919549"/>
    <lineage>
        <taxon>Viruses</taxon>
        <taxon>Duplodnaviria</taxon>
        <taxon>Heunggongvirae</taxon>
        <taxon>Uroviricota</taxon>
        <taxon>Caudoviricetes</taxon>
        <taxon>Pantevenvirales</taxon>
        <taxon>Straboviridae</taxon>
        <taxon>Emmerichvirinae</taxon>
        <taxon>Ishigurovirus</taxon>
        <taxon>Ishigurovirus osborne</taxon>
    </lineage>
</organism>
<keyword evidence="1" id="KW-0812">Transmembrane</keyword>
<evidence type="ECO:0000256" key="1">
    <source>
        <dbReference type="SAM" id="Phobius"/>
    </source>
</evidence>
<keyword evidence="1" id="KW-1133">Transmembrane helix</keyword>
<keyword evidence="1" id="KW-0472">Membrane</keyword>
<evidence type="ECO:0000313" key="2">
    <source>
        <dbReference type="EMBL" id="ADQ53174.1"/>
    </source>
</evidence>
<accession>E5DS00</accession>
<dbReference type="Proteomes" id="UP000008727">
    <property type="component" value="Segment"/>
</dbReference>
<reference evidence="2 3" key="1">
    <citation type="journal article" date="2010" name="Virol. J.">
        <title>Genomes of the T4-related bacteriophages as windows on microbial genome evolution.</title>
        <authorList>
            <person name="Petrov V.M."/>
            <person name="Ratnayaka S."/>
            <person name="Nolan J.M."/>
            <person name="Miller E.S."/>
            <person name="Karam J.D."/>
        </authorList>
    </citation>
    <scope>NUCLEOTIDE SEQUENCE [LARGE SCALE GENOMIC DNA]</scope>
</reference>
<evidence type="ECO:0000313" key="3">
    <source>
        <dbReference type="Proteomes" id="UP000008727"/>
    </source>
</evidence>
<dbReference type="RefSeq" id="YP_004301003.1">
    <property type="nucleotide sequence ID" value="NC_015251.1"/>
</dbReference>
<dbReference type="EMBL" id="GU459069">
    <property type="protein sequence ID" value="ADQ53174.1"/>
    <property type="molecule type" value="Genomic_DNA"/>
</dbReference>
<feature type="transmembrane region" description="Helical" evidence="1">
    <location>
        <begin position="47"/>
        <end position="66"/>
    </location>
</feature>
<gene>
    <name evidence="2" type="ORF">65p166</name>
</gene>
<dbReference type="KEGG" id="vg:10323443"/>
<feature type="transmembrane region" description="Helical" evidence="1">
    <location>
        <begin position="116"/>
        <end position="138"/>
    </location>
</feature>
<protein>
    <submittedName>
        <fullName evidence="2">Uncharacterized protein</fullName>
    </submittedName>
</protein>
<feature type="transmembrane region" description="Helical" evidence="1">
    <location>
        <begin position="21"/>
        <end position="41"/>
    </location>
</feature>
<name>E5DS00_9CAUD</name>
<sequence length="141" mass="16441">MIFNNEKFSNLYKEECSKIYGWRNFAVSSSIVFILAIILIVNGIVSPYSFFIAAALIYSLVDLIMYRRFGKEREIQFGPKYGHPYLLKMMKFKSLDSDIINNMDNSEVKRLANRSMIFLTCVDVILVFLFTSCIHYVITLF</sequence>